<dbReference type="SUPFAM" id="SSF47095">
    <property type="entry name" value="HMG-box"/>
    <property type="match status" value="1"/>
</dbReference>
<dbReference type="Proteomes" id="UP000789739">
    <property type="component" value="Unassembled WGS sequence"/>
</dbReference>
<dbReference type="OrthoDB" id="2325316at2759"/>
<dbReference type="InterPro" id="IPR036910">
    <property type="entry name" value="HMG_box_dom_sf"/>
</dbReference>
<sequence length="226" mass="26126">MESSTRTTTPKTQRQDRILQHQSRFSSKNSTPILPPIKLSFPPEIDIKDFVSKLLLSRKKRLGRFPNAFIMYRNVYVRYLKDKGYHLPMTDLSPMIGWSWKQESEEVKKWYTSFSIEVEKLYFQMDCFDTSKKKPATFVPSTVAPVTTDDKTDSGIEIQTLLLNQSANALYSPIQIFNHNTVTASESMLGGECLEEEYQLSSPTYSEWNAAYYIVYTNKTSDMMTT</sequence>
<dbReference type="Gene3D" id="1.10.30.10">
    <property type="entry name" value="High mobility group box domain"/>
    <property type="match status" value="1"/>
</dbReference>
<dbReference type="EMBL" id="CAJVPI010000792">
    <property type="protein sequence ID" value="CAG8572546.1"/>
    <property type="molecule type" value="Genomic_DNA"/>
</dbReference>
<organism evidence="2 3">
    <name type="scientific">Paraglomus brasilianum</name>
    <dbReference type="NCBI Taxonomy" id="144538"/>
    <lineage>
        <taxon>Eukaryota</taxon>
        <taxon>Fungi</taxon>
        <taxon>Fungi incertae sedis</taxon>
        <taxon>Mucoromycota</taxon>
        <taxon>Glomeromycotina</taxon>
        <taxon>Glomeromycetes</taxon>
        <taxon>Paraglomerales</taxon>
        <taxon>Paraglomeraceae</taxon>
        <taxon>Paraglomus</taxon>
    </lineage>
</organism>
<dbReference type="AlphaFoldDB" id="A0A9N9G2F7"/>
<evidence type="ECO:0000313" key="2">
    <source>
        <dbReference type="EMBL" id="CAG8572546.1"/>
    </source>
</evidence>
<feature type="compositionally biased region" description="Polar residues" evidence="1">
    <location>
        <begin position="20"/>
        <end position="30"/>
    </location>
</feature>
<comment type="caution">
    <text evidence="2">The sequence shown here is derived from an EMBL/GenBank/DDBJ whole genome shotgun (WGS) entry which is preliminary data.</text>
</comment>
<proteinExistence type="predicted"/>
<keyword evidence="3" id="KW-1185">Reference proteome</keyword>
<feature type="region of interest" description="Disordered" evidence="1">
    <location>
        <begin position="1"/>
        <end position="30"/>
    </location>
</feature>
<name>A0A9N9G2F7_9GLOM</name>
<feature type="compositionally biased region" description="Polar residues" evidence="1">
    <location>
        <begin position="1"/>
        <end position="12"/>
    </location>
</feature>
<protein>
    <submittedName>
        <fullName evidence="2">9537_t:CDS:1</fullName>
    </submittedName>
</protein>
<evidence type="ECO:0000256" key="1">
    <source>
        <dbReference type="SAM" id="MobiDB-lite"/>
    </source>
</evidence>
<accession>A0A9N9G2F7</accession>
<gene>
    <name evidence="2" type="ORF">PBRASI_LOCUS6179</name>
</gene>
<evidence type="ECO:0000313" key="3">
    <source>
        <dbReference type="Proteomes" id="UP000789739"/>
    </source>
</evidence>
<reference evidence="2" key="1">
    <citation type="submission" date="2021-06" db="EMBL/GenBank/DDBJ databases">
        <authorList>
            <person name="Kallberg Y."/>
            <person name="Tangrot J."/>
            <person name="Rosling A."/>
        </authorList>
    </citation>
    <scope>NUCLEOTIDE SEQUENCE</scope>
    <source>
        <strain evidence="2">BR232B</strain>
    </source>
</reference>